<keyword evidence="1" id="KW-0472">Membrane</keyword>
<evidence type="ECO:0000313" key="3">
    <source>
        <dbReference type="Proteomes" id="UP001163624"/>
    </source>
</evidence>
<accession>A0ABY6ZZZ6</accession>
<keyword evidence="1" id="KW-1133">Transmembrane helix</keyword>
<feature type="transmembrane region" description="Helical" evidence="1">
    <location>
        <begin position="169"/>
        <end position="190"/>
    </location>
</feature>
<feature type="transmembrane region" description="Helical" evidence="1">
    <location>
        <begin position="26"/>
        <end position="45"/>
    </location>
</feature>
<organism evidence="2 3">
    <name type="scientific">Pseudomonas triclosanedens</name>
    <dbReference type="NCBI Taxonomy" id="2961893"/>
    <lineage>
        <taxon>Bacteria</taxon>
        <taxon>Pseudomonadati</taxon>
        <taxon>Pseudomonadota</taxon>
        <taxon>Gammaproteobacteria</taxon>
        <taxon>Pseudomonadales</taxon>
        <taxon>Pseudomonadaceae</taxon>
        <taxon>Pseudomonas</taxon>
    </lineage>
</organism>
<name>A0ABY6ZZZ6_9PSED</name>
<keyword evidence="1" id="KW-0812">Transmembrane</keyword>
<protein>
    <submittedName>
        <fullName evidence="2">DUF4234 domain-containing protein</fullName>
    </submittedName>
</protein>
<dbReference type="EMBL" id="CP113432">
    <property type="protein sequence ID" value="WAI50539.1"/>
    <property type="molecule type" value="Genomic_DNA"/>
</dbReference>
<dbReference type="Proteomes" id="UP001163624">
    <property type="component" value="Chromosome"/>
</dbReference>
<gene>
    <name evidence="2" type="ORF">OU419_04525</name>
</gene>
<keyword evidence="3" id="KW-1185">Reference proteome</keyword>
<proteinExistence type="predicted"/>
<sequence length="196" mass="21897">MEMDNPYRAPEASLVESSEATRARSFFVTSLGKMAVLYVLTLGLYNLYWMYRHWSIQQPQMQEKIYPAMRSIFFIFFIHSLARRVRAALSETSRRAWSGGEDATWAVVLLIASNVLDRFSSHIPVLSQYSLPLLLLGLAPLIPLANIQRRANEAAGDPLGESNAKMTRYNVPFLIAGGLLWCLILIGIAGEFAGVA</sequence>
<evidence type="ECO:0000313" key="2">
    <source>
        <dbReference type="EMBL" id="WAI50539.1"/>
    </source>
</evidence>
<dbReference type="RefSeq" id="WP_254471178.1">
    <property type="nucleotide sequence ID" value="NZ_CP113432.1"/>
</dbReference>
<reference evidence="2" key="1">
    <citation type="submission" date="2022-11" db="EMBL/GenBank/DDBJ databases">
        <title>Pseudomonas triclosanedens sp. nov., a triclosan degrader isolated from activated sludge.</title>
        <authorList>
            <person name="Yin Y."/>
            <person name="Lu Z."/>
        </authorList>
    </citation>
    <scope>NUCLEOTIDE SEQUENCE</scope>
    <source>
        <strain evidence="2">ZM23</strain>
    </source>
</reference>
<evidence type="ECO:0000256" key="1">
    <source>
        <dbReference type="SAM" id="Phobius"/>
    </source>
</evidence>